<dbReference type="EMBL" id="WDIP01000007">
    <property type="protein sequence ID" value="KAB5884211.1"/>
    <property type="molecule type" value="Genomic_DNA"/>
</dbReference>
<proteinExistence type="predicted"/>
<evidence type="ECO:0000313" key="1">
    <source>
        <dbReference type="EMBL" id="KAB5884211.1"/>
    </source>
</evidence>
<evidence type="ECO:0000313" key="2">
    <source>
        <dbReference type="Proteomes" id="UP000470200"/>
    </source>
</evidence>
<dbReference type="Proteomes" id="UP000470200">
    <property type="component" value="Unassembled WGS sequence"/>
</dbReference>
<gene>
    <name evidence="1" type="ORF">GA629_06805</name>
</gene>
<comment type="caution">
    <text evidence="1">The sequence shown here is derived from an EMBL/GenBank/DDBJ whole genome shotgun (WGS) entry which is preliminary data.</text>
</comment>
<protein>
    <submittedName>
        <fullName evidence="1">Uncharacterized protein</fullName>
    </submittedName>
</protein>
<accession>A0A174A6F1</accession>
<name>A0A174A6F1_BIFAD</name>
<sequence length="64" mass="7185">MRRGAQWRAQGLPIAIVEEIAFENGWITRGQLMESAERYGKSPYGQHLKGIADGEIMLVPNQKS</sequence>
<dbReference type="AlphaFoldDB" id="A0A174A6F1"/>
<organism evidence="1 2">
    <name type="scientific">Bifidobacterium adolescentis</name>
    <dbReference type="NCBI Taxonomy" id="1680"/>
    <lineage>
        <taxon>Bacteria</taxon>
        <taxon>Bacillati</taxon>
        <taxon>Actinomycetota</taxon>
        <taxon>Actinomycetes</taxon>
        <taxon>Bifidobacteriales</taxon>
        <taxon>Bifidobacteriaceae</taxon>
        <taxon>Bifidobacterium</taxon>
    </lineage>
</organism>
<reference evidence="1 2" key="1">
    <citation type="journal article" date="2019" name="Nat. Med.">
        <title>A library of human gut bacterial isolates paired with longitudinal multiomics data enables mechanistic microbiome research.</title>
        <authorList>
            <person name="Poyet M."/>
            <person name="Groussin M."/>
            <person name="Gibbons S.M."/>
            <person name="Avila-Pacheco J."/>
            <person name="Jiang X."/>
            <person name="Kearney S.M."/>
            <person name="Perrotta A.R."/>
            <person name="Berdy B."/>
            <person name="Zhao S."/>
            <person name="Lieberman T.D."/>
            <person name="Swanson P.K."/>
            <person name="Smith M."/>
            <person name="Roesemann S."/>
            <person name="Alexander J.E."/>
            <person name="Rich S.A."/>
            <person name="Livny J."/>
            <person name="Vlamakis H."/>
            <person name="Clish C."/>
            <person name="Bullock K."/>
            <person name="Deik A."/>
            <person name="Scott J."/>
            <person name="Pierce K.A."/>
            <person name="Xavier R.J."/>
            <person name="Alm E.J."/>
        </authorList>
    </citation>
    <scope>NUCLEOTIDE SEQUENCE [LARGE SCALE GENOMIC DNA]</scope>
    <source>
        <strain evidence="1 2">BIOML-A105</strain>
    </source>
</reference>